<gene>
    <name evidence="3" type="ORF">QN277_028138</name>
</gene>
<dbReference type="EMBL" id="JAWXYG010000009">
    <property type="protein sequence ID" value="KAK4262597.1"/>
    <property type="molecule type" value="Genomic_DNA"/>
</dbReference>
<dbReference type="FunFam" id="1.25.40.10:FF:001486">
    <property type="entry name" value="Pentatricopeptide repeat-containing protein mitochondrial"/>
    <property type="match status" value="1"/>
</dbReference>
<keyword evidence="4" id="KW-1185">Reference proteome</keyword>
<evidence type="ECO:0000256" key="1">
    <source>
        <dbReference type="ARBA" id="ARBA00022737"/>
    </source>
</evidence>
<dbReference type="InterPro" id="IPR046848">
    <property type="entry name" value="E_motif"/>
</dbReference>
<reference evidence="3" key="1">
    <citation type="submission" date="2023-10" db="EMBL/GenBank/DDBJ databases">
        <title>Chromosome-level genome of the transformable northern wattle, Acacia crassicarpa.</title>
        <authorList>
            <person name="Massaro I."/>
            <person name="Sinha N.R."/>
            <person name="Poethig S."/>
            <person name="Leichty A.R."/>
        </authorList>
    </citation>
    <scope>NUCLEOTIDE SEQUENCE</scope>
    <source>
        <strain evidence="3">Acra3RX</strain>
        <tissue evidence="3">Leaf</tissue>
    </source>
</reference>
<dbReference type="Gene3D" id="1.25.40.10">
    <property type="entry name" value="Tetratricopeptide repeat domain"/>
    <property type="match status" value="5"/>
</dbReference>
<organism evidence="3 4">
    <name type="scientific">Acacia crassicarpa</name>
    <name type="common">northern wattle</name>
    <dbReference type="NCBI Taxonomy" id="499986"/>
    <lineage>
        <taxon>Eukaryota</taxon>
        <taxon>Viridiplantae</taxon>
        <taxon>Streptophyta</taxon>
        <taxon>Embryophyta</taxon>
        <taxon>Tracheophyta</taxon>
        <taxon>Spermatophyta</taxon>
        <taxon>Magnoliopsida</taxon>
        <taxon>eudicotyledons</taxon>
        <taxon>Gunneridae</taxon>
        <taxon>Pentapetalae</taxon>
        <taxon>rosids</taxon>
        <taxon>fabids</taxon>
        <taxon>Fabales</taxon>
        <taxon>Fabaceae</taxon>
        <taxon>Caesalpinioideae</taxon>
        <taxon>mimosoid clade</taxon>
        <taxon>Acacieae</taxon>
        <taxon>Acacia</taxon>
    </lineage>
</organism>
<evidence type="ECO:0008006" key="5">
    <source>
        <dbReference type="Google" id="ProtNLM"/>
    </source>
</evidence>
<dbReference type="FunFam" id="1.25.40.10:FF:001093">
    <property type="entry name" value="Pentatricopeptide repeat-containing protein At2g34400"/>
    <property type="match status" value="1"/>
</dbReference>
<evidence type="ECO:0000313" key="4">
    <source>
        <dbReference type="Proteomes" id="UP001293593"/>
    </source>
</evidence>
<evidence type="ECO:0000313" key="3">
    <source>
        <dbReference type="EMBL" id="KAK4262597.1"/>
    </source>
</evidence>
<dbReference type="NCBIfam" id="TIGR00756">
    <property type="entry name" value="PPR"/>
    <property type="match status" value="3"/>
</dbReference>
<comment type="caution">
    <text evidence="3">The sequence shown here is derived from an EMBL/GenBank/DDBJ whole genome shotgun (WGS) entry which is preliminary data.</text>
</comment>
<accession>A0AAE1MCU1</accession>
<dbReference type="Pfam" id="PF20431">
    <property type="entry name" value="E_motif"/>
    <property type="match status" value="1"/>
</dbReference>
<keyword evidence="1" id="KW-0677">Repeat</keyword>
<dbReference type="Pfam" id="PF01535">
    <property type="entry name" value="PPR"/>
    <property type="match status" value="4"/>
</dbReference>
<dbReference type="Pfam" id="PF12854">
    <property type="entry name" value="PPR_1"/>
    <property type="match status" value="1"/>
</dbReference>
<dbReference type="PANTHER" id="PTHR47926:SF361">
    <property type="entry name" value="PENTACOTRIPEPTIDE-REPEAT REGION OF PRORP DOMAIN-CONTAINING PROTEIN"/>
    <property type="match status" value="1"/>
</dbReference>
<proteinExistence type="predicted"/>
<feature type="repeat" description="PPR" evidence="2">
    <location>
        <begin position="240"/>
        <end position="274"/>
    </location>
</feature>
<dbReference type="Proteomes" id="UP001293593">
    <property type="component" value="Unassembled WGS sequence"/>
</dbReference>
<dbReference type="InterPro" id="IPR046960">
    <property type="entry name" value="PPR_At4g14850-like_plant"/>
</dbReference>
<feature type="repeat" description="PPR" evidence="2">
    <location>
        <begin position="139"/>
        <end position="173"/>
    </location>
</feature>
<protein>
    <recommendedName>
        <fullName evidence="5">Pentatricopeptide repeat-containing protein</fullName>
    </recommendedName>
</protein>
<dbReference type="AlphaFoldDB" id="A0AAE1MCU1"/>
<dbReference type="Pfam" id="PF13041">
    <property type="entry name" value="PPR_2"/>
    <property type="match status" value="2"/>
</dbReference>
<sequence length="598" mass="66459">MRRLPCNGGKKLREWDNNLHFLPLGRCNSSIRNRFNRFSSTPSLISDLGKDETSAEFELFEASRLFNSGAKPDAKALVHLLRATTNLGCGPLGIQLHSYVMRAGCFSDANVSAAIIRFYVGMQLLIDAHKLFDEIPQPNVVSWNTLISGYAHSGQFRKALSLLLQLEKSDIYADAFSFTSGLAACGHLSFLKLGKSIHSKVLKFGLVIDTVVANCLIDMYGKCECGEEAVQVFSEIADKDVISWNSVIAASASNGKIEQAFRFLHLMPNPDTVSYNGLINGIAQVGNMKDAIQILSTMPNPNSSSWNSIITGYVNRNQAPEAFDMFSKMHSRNVEMNEFTFSIILNGIAYLSALTWGMLIHCFTIKYGLDTSVVVGSALIDMYSKCGKVKDAESVFESLPSRNLVSWNAVISGYARTGDSVRVIQLFELLKIERHTKPDGITFLNLFFACSHNQIPLEVATQYFKSMIGDYGIAPTVEHCCSMIRLMGQKGELWRAESMIHELGFVTCGLVWRALLGACEINRDLKIAELATANLMKLEGNEDYVYVIMSNLYASYRRWEDVSAIRNIMRKKRVRKDAGSSWIEVENSVPYASATGTK</sequence>
<evidence type="ECO:0000256" key="2">
    <source>
        <dbReference type="PROSITE-ProRule" id="PRU00708"/>
    </source>
</evidence>
<dbReference type="GO" id="GO:0003723">
    <property type="term" value="F:RNA binding"/>
    <property type="evidence" value="ECO:0007669"/>
    <property type="project" value="InterPro"/>
</dbReference>
<feature type="repeat" description="PPR" evidence="2">
    <location>
        <begin position="302"/>
        <end position="336"/>
    </location>
</feature>
<dbReference type="InterPro" id="IPR011990">
    <property type="entry name" value="TPR-like_helical_dom_sf"/>
</dbReference>
<name>A0AAE1MCU1_9FABA</name>
<dbReference type="GO" id="GO:0009451">
    <property type="term" value="P:RNA modification"/>
    <property type="evidence" value="ECO:0007669"/>
    <property type="project" value="InterPro"/>
</dbReference>
<feature type="repeat" description="PPR" evidence="2">
    <location>
        <begin position="372"/>
        <end position="406"/>
    </location>
</feature>
<dbReference type="PROSITE" id="PS51375">
    <property type="entry name" value="PPR"/>
    <property type="match status" value="4"/>
</dbReference>
<dbReference type="PANTHER" id="PTHR47926">
    <property type="entry name" value="PENTATRICOPEPTIDE REPEAT-CONTAINING PROTEIN"/>
    <property type="match status" value="1"/>
</dbReference>
<dbReference type="InterPro" id="IPR002885">
    <property type="entry name" value="PPR_rpt"/>
</dbReference>
<dbReference type="FunFam" id="1.25.40.10:FF:000606">
    <property type="entry name" value="Putative pentatricopeptide repeat-containing protein"/>
    <property type="match status" value="1"/>
</dbReference>